<dbReference type="PANTHER" id="PTHR37406">
    <property type="entry name" value="T4-TYPE LYSOZYME 1-RELATED"/>
    <property type="match status" value="1"/>
</dbReference>
<accession>A0ABS5YET6</accession>
<dbReference type="InterPro" id="IPR052619">
    <property type="entry name" value="Phage_lysozyme-like"/>
</dbReference>
<comment type="similarity">
    <text evidence="3">Belongs to the glycosyl hydrolase 24 family.</text>
</comment>
<dbReference type="Gene3D" id="1.10.530.40">
    <property type="match status" value="1"/>
</dbReference>
<dbReference type="InterPro" id="IPR023346">
    <property type="entry name" value="Lysozyme-like_dom_sf"/>
</dbReference>
<keyword evidence="5" id="KW-1185">Reference proteome</keyword>
<evidence type="ECO:0000256" key="1">
    <source>
        <dbReference type="ARBA" id="ARBA00022529"/>
    </source>
</evidence>
<dbReference type="EC" id="3.2.1.17" evidence="3"/>
<dbReference type="EMBL" id="JAFJYC010000001">
    <property type="protein sequence ID" value="MBT9432626.1"/>
    <property type="molecule type" value="Genomic_DNA"/>
</dbReference>
<keyword evidence="3 4" id="KW-0378">Hydrolase</keyword>
<dbReference type="SUPFAM" id="SSF53955">
    <property type="entry name" value="Lysozyme-like"/>
    <property type="match status" value="1"/>
</dbReference>
<dbReference type="PANTHER" id="PTHR37406:SF1">
    <property type="entry name" value="T4-TYPE LYSOZYME 1-RELATED"/>
    <property type="match status" value="1"/>
</dbReference>
<keyword evidence="1 3" id="KW-0929">Antimicrobial</keyword>
<evidence type="ECO:0000256" key="3">
    <source>
        <dbReference type="RuleBase" id="RU003788"/>
    </source>
</evidence>
<gene>
    <name evidence="4" type="ORF">JZM24_11730</name>
</gene>
<name>A0ABS5YET6_9GAMM</name>
<evidence type="ECO:0000313" key="5">
    <source>
        <dbReference type="Proteomes" id="UP000811282"/>
    </source>
</evidence>
<keyword evidence="2 3" id="KW-0081">Bacteriolytic enzyme</keyword>
<reference evidence="4 5" key="1">
    <citation type="journal article" date="2021" name="Genome Biol. Evol.">
        <title>The evolution of interdependence in a four-way mealybug symbiosis.</title>
        <authorList>
            <person name="Garber A.I."/>
            <person name="Kupper M."/>
            <person name="Laetsch D.R."/>
            <person name="Weldon S.R."/>
            <person name="Ladinsky M.S."/>
            <person name="Bjorkman P.J."/>
            <person name="McCutcheon J.P."/>
        </authorList>
    </citation>
    <scope>NUCLEOTIDE SEQUENCE [LARGE SCALE GENOMIC DNA]</scope>
    <source>
        <strain evidence="4">SOD</strain>
    </source>
</reference>
<comment type="caution">
    <text evidence="4">The sequence shown here is derived from an EMBL/GenBank/DDBJ whole genome shotgun (WGS) entry which is preliminary data.</text>
</comment>
<dbReference type="Pfam" id="PF00959">
    <property type="entry name" value="Phage_lysozyme"/>
    <property type="match status" value="1"/>
</dbReference>
<proteinExistence type="inferred from homology"/>
<evidence type="ECO:0000256" key="2">
    <source>
        <dbReference type="ARBA" id="ARBA00022638"/>
    </source>
</evidence>
<dbReference type="InterPro" id="IPR023347">
    <property type="entry name" value="Lysozyme_dom_sf"/>
</dbReference>
<dbReference type="GO" id="GO:0016787">
    <property type="term" value="F:hydrolase activity"/>
    <property type="evidence" value="ECO:0007669"/>
    <property type="project" value="UniProtKB-KW"/>
</dbReference>
<dbReference type="Proteomes" id="UP000811282">
    <property type="component" value="Unassembled WGS sequence"/>
</dbReference>
<protein>
    <recommendedName>
        <fullName evidence="3">Lysozyme</fullName>
        <ecNumber evidence="3">3.2.1.17</ecNumber>
    </recommendedName>
</protein>
<dbReference type="CDD" id="cd00735">
    <property type="entry name" value="T4-like_lys"/>
    <property type="match status" value="1"/>
</dbReference>
<organism evidence="4 5">
    <name type="scientific">Candidatus Sodalis endolongispinus</name>
    <dbReference type="NCBI Taxonomy" id="2812662"/>
    <lineage>
        <taxon>Bacteria</taxon>
        <taxon>Pseudomonadati</taxon>
        <taxon>Pseudomonadota</taxon>
        <taxon>Gammaproteobacteria</taxon>
        <taxon>Enterobacterales</taxon>
        <taxon>Bruguierivoracaceae</taxon>
        <taxon>Sodalis</taxon>
    </lineage>
</organism>
<dbReference type="RefSeq" id="WP_215669751.1">
    <property type="nucleotide sequence ID" value="NZ_JAFJYC010000001.1"/>
</dbReference>
<dbReference type="InterPro" id="IPR002196">
    <property type="entry name" value="Glyco_hydro_24"/>
</dbReference>
<keyword evidence="3" id="KW-0326">Glycosidase</keyword>
<sequence length="155" mass="16981">MSQIIPLLNYEEGYREAPYYDSLGFPTAGTGILLGPKGAPISHYTFTVPKEFSDVWLQNIVNKKIEQMRDMPEIWAAMTVCNGPRQDILISMAYQMGVKGLAKFVNTLALIAAGNFTGAAAGMLTSTWAQQTPARAKRHAEVMRTGTFTAYQGAL</sequence>
<comment type="catalytic activity">
    <reaction evidence="3">
        <text>Hydrolysis of (1-&gt;4)-beta-linkages between N-acetylmuramic acid and N-acetyl-D-glucosamine residues in a peptidoglycan and between N-acetyl-D-glucosamine residues in chitodextrins.</text>
        <dbReference type="EC" id="3.2.1.17"/>
    </reaction>
</comment>
<evidence type="ECO:0000313" key="4">
    <source>
        <dbReference type="EMBL" id="MBT9432626.1"/>
    </source>
</evidence>